<dbReference type="RefSeq" id="XP_073920847.1">
    <property type="nucleotide sequence ID" value="XM_074064746.1"/>
</dbReference>
<accession>A0AC58LUL3</accession>
<evidence type="ECO:0000313" key="2">
    <source>
        <dbReference type="RefSeq" id="XP_073920847.1"/>
    </source>
</evidence>
<protein>
    <submittedName>
        <fullName evidence="2">Protein lifeguard 2</fullName>
    </submittedName>
</protein>
<organism evidence="1 2">
    <name type="scientific">Castor canadensis</name>
    <name type="common">American beaver</name>
    <dbReference type="NCBI Taxonomy" id="51338"/>
    <lineage>
        <taxon>Eukaryota</taxon>
        <taxon>Metazoa</taxon>
        <taxon>Chordata</taxon>
        <taxon>Craniata</taxon>
        <taxon>Vertebrata</taxon>
        <taxon>Euteleostomi</taxon>
        <taxon>Mammalia</taxon>
        <taxon>Eutheria</taxon>
        <taxon>Euarchontoglires</taxon>
        <taxon>Glires</taxon>
        <taxon>Rodentia</taxon>
        <taxon>Castorimorpha</taxon>
        <taxon>Castoridae</taxon>
        <taxon>Castor</taxon>
    </lineage>
</organism>
<evidence type="ECO:0000313" key="1">
    <source>
        <dbReference type="Proteomes" id="UP001732720"/>
    </source>
</evidence>
<gene>
    <name evidence="2" type="primary">Tmbim7</name>
</gene>
<name>A0AC58LUL3_CASCN</name>
<keyword evidence="1" id="KW-1185">Reference proteome</keyword>
<reference evidence="2" key="1">
    <citation type="submission" date="2025-08" db="UniProtKB">
        <authorList>
            <consortium name="RefSeq"/>
        </authorList>
    </citation>
    <scope>IDENTIFICATION</scope>
</reference>
<sequence>MKVDLEIIEPIDFSSGDHQHLARKAADKDDQQSSQPYRSSHTAGPGETKGNPHVKATKQGNSYVVQITEEITPNESCENATGPFSDRLIRRAFIVKVFLILSVQLLVTAAIISMFIFWISLKVWVIANPWFTYALLPAFFCVLIILACCGNLCRQVPANYILLAFFTLLEALLLGTVSVFYKAEEVLWATAATTLVTSALTLFALQTKWDFTLLNGVLFVFVFVLMIYGFMIIFVRSYWLHLIYSALGTVLFSLYLVMDVQLMVGGSHHHYNLDPEEYVFAALNIYLDIINLFIFILQLIGLGR</sequence>
<dbReference type="Proteomes" id="UP001732720">
    <property type="component" value="Chromosome 2"/>
</dbReference>
<proteinExistence type="predicted"/>